<reference evidence="2 3" key="2">
    <citation type="submission" date="2018-10" db="EMBL/GenBank/DDBJ databases">
        <authorList>
            <consortium name="Pathogen Informatics"/>
        </authorList>
    </citation>
    <scope>NUCLEOTIDE SEQUENCE [LARGE SCALE GENOMIC DNA]</scope>
</reference>
<name>A0A0N4V4S6_ENTVE</name>
<keyword evidence="3" id="KW-1185">Reference proteome</keyword>
<feature type="region of interest" description="Disordered" evidence="1">
    <location>
        <begin position="1"/>
        <end position="32"/>
    </location>
</feature>
<sequence length="184" mass="20422">MDRKRRHESERSSAGPSSDNQSEGTIKKKPKVLDDCASSSEFDDYDFWLIKKPVSVSPESLSNLKFPSVGKEKKKSFASSSEENCVLRCQFVPANAQLLYVPTSHVRTQKEAMNMKAVAEIGGVCLISKFQSEASLSASGGSSCPIEINSIRKKPEPLVTKSRSQLKAFGVRHRKKKRKLCNLK</sequence>
<feature type="compositionally biased region" description="Basic and acidic residues" evidence="1">
    <location>
        <begin position="1"/>
        <end position="11"/>
    </location>
</feature>
<evidence type="ECO:0000256" key="1">
    <source>
        <dbReference type="SAM" id="MobiDB-lite"/>
    </source>
</evidence>
<reference evidence="4" key="1">
    <citation type="submission" date="2017-02" db="UniProtKB">
        <authorList>
            <consortium name="WormBaseParasite"/>
        </authorList>
    </citation>
    <scope>IDENTIFICATION</scope>
</reference>
<dbReference type="WBParaSite" id="EVEC_0000517401-mRNA-1">
    <property type="protein sequence ID" value="EVEC_0000517401-mRNA-1"/>
    <property type="gene ID" value="EVEC_0000517401"/>
</dbReference>
<protein>
    <submittedName>
        <fullName evidence="2 4">Uncharacterized protein</fullName>
    </submittedName>
</protein>
<dbReference type="Proteomes" id="UP000274131">
    <property type="component" value="Unassembled WGS sequence"/>
</dbReference>
<dbReference type="EMBL" id="UXUI01007974">
    <property type="protein sequence ID" value="VDD90076.1"/>
    <property type="molecule type" value="Genomic_DNA"/>
</dbReference>
<accession>A0A0N4V4S6</accession>
<evidence type="ECO:0000313" key="2">
    <source>
        <dbReference type="EMBL" id="VDD90076.1"/>
    </source>
</evidence>
<dbReference type="OrthoDB" id="5829268at2759"/>
<dbReference type="AlphaFoldDB" id="A0A0N4V4S6"/>
<feature type="compositionally biased region" description="Polar residues" evidence="1">
    <location>
        <begin position="12"/>
        <end position="24"/>
    </location>
</feature>
<proteinExistence type="predicted"/>
<evidence type="ECO:0000313" key="4">
    <source>
        <dbReference type="WBParaSite" id="EVEC_0000517401-mRNA-1"/>
    </source>
</evidence>
<evidence type="ECO:0000313" key="3">
    <source>
        <dbReference type="Proteomes" id="UP000274131"/>
    </source>
</evidence>
<gene>
    <name evidence="2" type="ORF">EVEC_LOCUS4827</name>
</gene>
<organism evidence="4">
    <name type="scientific">Enterobius vermicularis</name>
    <name type="common">Human pinworm</name>
    <dbReference type="NCBI Taxonomy" id="51028"/>
    <lineage>
        <taxon>Eukaryota</taxon>
        <taxon>Metazoa</taxon>
        <taxon>Ecdysozoa</taxon>
        <taxon>Nematoda</taxon>
        <taxon>Chromadorea</taxon>
        <taxon>Rhabditida</taxon>
        <taxon>Spirurina</taxon>
        <taxon>Oxyuridomorpha</taxon>
        <taxon>Oxyuroidea</taxon>
        <taxon>Oxyuridae</taxon>
        <taxon>Enterobius</taxon>
    </lineage>
</organism>